<feature type="domain" description="RagB/SusD" evidence="7">
    <location>
        <begin position="359"/>
        <end position="499"/>
    </location>
</feature>
<reference evidence="9 10" key="1">
    <citation type="submission" date="2016-10" db="EMBL/GenBank/DDBJ databases">
        <title>Arsenicibacter rosenii gen. nov., sp. nov., an efficient arsenic-methylating bacterium isolated from an arsenic-contaminated paddy soil.</title>
        <authorList>
            <person name="Huang K."/>
        </authorList>
    </citation>
    <scope>NUCLEOTIDE SEQUENCE [LARGE SCALE GENOMIC DNA]</scope>
    <source>
        <strain evidence="9 10">SM-1</strain>
    </source>
</reference>
<dbReference type="InterPro" id="IPR033985">
    <property type="entry name" value="SusD-like_N"/>
</dbReference>
<dbReference type="EMBL" id="MORL01000004">
    <property type="protein sequence ID" value="OIN59311.1"/>
    <property type="molecule type" value="Genomic_DNA"/>
</dbReference>
<dbReference type="InterPro" id="IPR011990">
    <property type="entry name" value="TPR-like_helical_dom_sf"/>
</dbReference>
<dbReference type="OrthoDB" id="9792139at2"/>
<keyword evidence="3 6" id="KW-0732">Signal</keyword>
<dbReference type="AlphaFoldDB" id="A0A1S2VKL9"/>
<evidence type="ECO:0000256" key="4">
    <source>
        <dbReference type="ARBA" id="ARBA00023136"/>
    </source>
</evidence>
<dbReference type="Pfam" id="PF14322">
    <property type="entry name" value="SusD-like_3"/>
    <property type="match status" value="1"/>
</dbReference>
<feature type="chain" id="PRO_5010160754" evidence="6">
    <location>
        <begin position="20"/>
        <end position="499"/>
    </location>
</feature>
<dbReference type="Gene3D" id="1.25.40.390">
    <property type="match status" value="1"/>
</dbReference>
<evidence type="ECO:0000256" key="3">
    <source>
        <dbReference type="ARBA" id="ARBA00022729"/>
    </source>
</evidence>
<evidence type="ECO:0000313" key="9">
    <source>
        <dbReference type="EMBL" id="OIN59311.1"/>
    </source>
</evidence>
<dbReference type="GO" id="GO:0009279">
    <property type="term" value="C:cell outer membrane"/>
    <property type="evidence" value="ECO:0007669"/>
    <property type="project" value="UniProtKB-SubCell"/>
</dbReference>
<feature type="signal peptide" evidence="6">
    <location>
        <begin position="1"/>
        <end position="19"/>
    </location>
</feature>
<evidence type="ECO:0000256" key="2">
    <source>
        <dbReference type="ARBA" id="ARBA00006275"/>
    </source>
</evidence>
<dbReference type="InterPro" id="IPR012944">
    <property type="entry name" value="SusD_RagB_dom"/>
</dbReference>
<evidence type="ECO:0000256" key="6">
    <source>
        <dbReference type="SAM" id="SignalP"/>
    </source>
</evidence>
<dbReference type="CDD" id="cd08977">
    <property type="entry name" value="SusD"/>
    <property type="match status" value="1"/>
</dbReference>
<comment type="subcellular location">
    <subcellularLocation>
        <location evidence="1">Cell outer membrane</location>
    </subcellularLocation>
</comment>
<sequence length="499" mass="54059">MKKYVNNKFAAVALTTALAFGQFSCQTDLLNPVPKTLFSDQVVYDTPARVLLQVNNMYTSVKSGNFLGGRYYVYGDVRADDFLNRTNNGVTALGVWNHTLTETSQNDVINMWGAAYAAINQINVFLAGLDANTAKYVVPTFPADFATVTANQYKGEARFLRALCYYSLLQFYARPYVDGNGSKPGLPLRLKAETNSLNNELARSTVAEVYTQILDDLNFAEQNLPLTYGDATTRTTRAHKNSAIALKTRVYLTMGNWANVVTEANKIVPASAPFAAATGVPHALASSIANVFAPPQETTETIMSFPFTAQNAPGTQNQLAYYFLPSSLGGNGEFSLNPAGIISNTAVLGATDARRTNFVVTSGTETFLKKYPTGTPYTDRAQVIRYAEVLLNLAEAKVRASNTVDAQSLALLNAVRGRSNPAGVYTAASFANAQAFIDAVLLERRVEFLGEGLRNTDIMRLNATIPAKGAVGAVPPSDSRYVWPIPATELQTNPLVVRN</sequence>
<organism evidence="9 10">
    <name type="scientific">Arsenicibacter rosenii</name>
    <dbReference type="NCBI Taxonomy" id="1750698"/>
    <lineage>
        <taxon>Bacteria</taxon>
        <taxon>Pseudomonadati</taxon>
        <taxon>Bacteroidota</taxon>
        <taxon>Cytophagia</taxon>
        <taxon>Cytophagales</taxon>
        <taxon>Spirosomataceae</taxon>
        <taxon>Arsenicibacter</taxon>
    </lineage>
</organism>
<proteinExistence type="inferred from homology"/>
<dbReference type="SUPFAM" id="SSF48452">
    <property type="entry name" value="TPR-like"/>
    <property type="match status" value="1"/>
</dbReference>
<dbReference type="Proteomes" id="UP000181790">
    <property type="component" value="Unassembled WGS sequence"/>
</dbReference>
<protein>
    <submittedName>
        <fullName evidence="9">RagB/SusD family nutrient uptake outer membrane protein</fullName>
    </submittedName>
</protein>
<evidence type="ECO:0000256" key="1">
    <source>
        <dbReference type="ARBA" id="ARBA00004442"/>
    </source>
</evidence>
<evidence type="ECO:0000256" key="5">
    <source>
        <dbReference type="ARBA" id="ARBA00023237"/>
    </source>
</evidence>
<dbReference type="Pfam" id="PF07980">
    <property type="entry name" value="SusD_RagB"/>
    <property type="match status" value="1"/>
</dbReference>
<gene>
    <name evidence="9" type="ORF">BLX24_10020</name>
</gene>
<dbReference type="RefSeq" id="WP_071502993.1">
    <property type="nucleotide sequence ID" value="NZ_MORL01000004.1"/>
</dbReference>
<feature type="domain" description="SusD-like N-terminal" evidence="8">
    <location>
        <begin position="95"/>
        <end position="252"/>
    </location>
</feature>
<evidence type="ECO:0000259" key="8">
    <source>
        <dbReference type="Pfam" id="PF14322"/>
    </source>
</evidence>
<keyword evidence="4" id="KW-0472">Membrane</keyword>
<keyword evidence="5" id="KW-0998">Cell outer membrane</keyword>
<evidence type="ECO:0000259" key="7">
    <source>
        <dbReference type="Pfam" id="PF07980"/>
    </source>
</evidence>
<name>A0A1S2VKL9_9BACT</name>
<comment type="similarity">
    <text evidence="2">Belongs to the SusD family.</text>
</comment>
<evidence type="ECO:0000313" key="10">
    <source>
        <dbReference type="Proteomes" id="UP000181790"/>
    </source>
</evidence>
<comment type="caution">
    <text evidence="9">The sequence shown here is derived from an EMBL/GenBank/DDBJ whole genome shotgun (WGS) entry which is preliminary data.</text>
</comment>
<accession>A0A1S2VKL9</accession>
<keyword evidence="10" id="KW-1185">Reference proteome</keyword>